<evidence type="ECO:0000313" key="2">
    <source>
        <dbReference type="EMBL" id="SFD78335.1"/>
    </source>
</evidence>
<feature type="signal peptide" evidence="1">
    <location>
        <begin position="1"/>
        <end position="21"/>
    </location>
</feature>
<feature type="chain" id="PRO_5010381416" evidence="1">
    <location>
        <begin position="22"/>
        <end position="619"/>
    </location>
</feature>
<keyword evidence="3" id="KW-1185">Reference proteome</keyword>
<evidence type="ECO:0000256" key="1">
    <source>
        <dbReference type="SAM" id="SignalP"/>
    </source>
</evidence>
<reference evidence="2 3" key="1">
    <citation type="submission" date="2016-10" db="EMBL/GenBank/DDBJ databases">
        <authorList>
            <person name="de Groot N.N."/>
        </authorList>
    </citation>
    <scope>NUCLEOTIDE SEQUENCE [LARGE SCALE GENOMIC DNA]</scope>
    <source>
        <strain evidence="2 3">DSM 19012</strain>
    </source>
</reference>
<sequence length="619" mass="69557">MKTNKLYIVLTLLAYMVLAFSACQPDDYSLGEMISKDQLEFSITQNPDDPNMILLESLTPGVTPLWITPVGRSLKTVDTVKLAFPGTYKFVYGVQSAGGFVQADTVTVTLTTTNTNYISDPLWVLLTGGVGESKTWILDNGNYGLATGPLSYADPSREQVWGNYEPNWEPAGSDIGATETDYQAEMTFDLIDGAHLTAVKPNEENQNEQGVFSLNVEEHTLSTTDATIVRLAAFIPNATNWTNNIRILELTENQLRIAIMRTNEEGPWWYIFNYVWKEYAENYVPEAQPDPNFDHGDQMLILAGSSSHTWKISPQTPFNWADLNGGFLNNWYAMADYPDWTGFDESAIPNFENVRITFTRSGDVEIINNDGSSEIGTFDLEAETNLVTFHGVKPSFYISGGWVTITTTDYFEDEAGNVITGDNQWKIVKTKAISGITTDVWFGKRDTGKDEYMIFHFQLDADVPDFRREVTKALCGGFLGESERTFKIDLNWPVDWRNPLGEGWTEPGVLADWYWSEDIAASVEDQRITFKQVDGVITATKIDEEGNVQSSPVTIDPDNRLITMPDMDIIKFGAGSWLNTSGPDYYLMSFDLQNVEENGFWLGVKTGDIEYTSYHYILE</sequence>
<dbReference type="eggNOG" id="ENOG502Z91V">
    <property type="taxonomic scope" value="Bacteria"/>
</dbReference>
<dbReference type="EMBL" id="FONA01000002">
    <property type="protein sequence ID" value="SFD78335.1"/>
    <property type="molecule type" value="Genomic_DNA"/>
</dbReference>
<dbReference type="PROSITE" id="PS51257">
    <property type="entry name" value="PROKAR_LIPOPROTEIN"/>
    <property type="match status" value="1"/>
</dbReference>
<dbReference type="AlphaFoldDB" id="A0A1I1V691"/>
<dbReference type="STRING" id="385682.SAMN05444380_10246"/>
<proteinExistence type="predicted"/>
<dbReference type="Proteomes" id="UP000181976">
    <property type="component" value="Unassembled WGS sequence"/>
</dbReference>
<dbReference type="InParanoid" id="A0A1I1V691"/>
<dbReference type="OrthoDB" id="646668at2"/>
<accession>A0A1I1V691</accession>
<protein>
    <submittedName>
        <fullName evidence="2">Uncharacterized protein</fullName>
    </submittedName>
</protein>
<name>A0A1I1V691_9BACT</name>
<gene>
    <name evidence="2" type="ORF">SAMN05444380_10246</name>
</gene>
<evidence type="ECO:0000313" key="3">
    <source>
        <dbReference type="Proteomes" id="UP000181976"/>
    </source>
</evidence>
<keyword evidence="1" id="KW-0732">Signal</keyword>
<dbReference type="RefSeq" id="WP_010527973.1">
    <property type="nucleotide sequence ID" value="NZ_AFSL01000065.1"/>
</dbReference>
<organism evidence="2 3">
    <name type="scientific">Thermophagus xiamenensis</name>
    <dbReference type="NCBI Taxonomy" id="385682"/>
    <lineage>
        <taxon>Bacteria</taxon>
        <taxon>Pseudomonadati</taxon>
        <taxon>Bacteroidota</taxon>
        <taxon>Bacteroidia</taxon>
        <taxon>Marinilabiliales</taxon>
        <taxon>Marinilabiliaceae</taxon>
        <taxon>Thermophagus</taxon>
    </lineage>
</organism>